<organism evidence="1 2">
    <name type="scientific">Campylobacter novaezeelandiae</name>
    <dbReference type="NCBI Taxonomy" id="2267891"/>
    <lineage>
        <taxon>Bacteria</taxon>
        <taxon>Pseudomonadati</taxon>
        <taxon>Campylobacterota</taxon>
        <taxon>Epsilonproteobacteria</taxon>
        <taxon>Campylobacterales</taxon>
        <taxon>Campylobacteraceae</taxon>
        <taxon>Campylobacter</taxon>
    </lineage>
</organism>
<reference evidence="1 2" key="1">
    <citation type="submission" date="2018-07" db="EMBL/GenBank/DDBJ databases">
        <title>Campylobacter zealandensis sp. nov., isolated from birds and water in New Zealand.</title>
        <authorList>
            <person name="Wilkinson D.A."/>
            <person name="Biggs P.J."/>
            <person name="French N.P."/>
            <person name="Midwinter A.C."/>
        </authorList>
    </citation>
    <scope>NUCLEOTIDE SEQUENCE [LARGE SCALE GENOMIC DNA]</scope>
    <source>
        <strain evidence="1 2">B423b</strain>
    </source>
</reference>
<dbReference type="EMBL" id="QPGR01000014">
    <property type="protein sequence ID" value="TBR79663.1"/>
    <property type="molecule type" value="Genomic_DNA"/>
</dbReference>
<proteinExistence type="predicted"/>
<protein>
    <submittedName>
        <fullName evidence="1">Uncharacterized protein</fullName>
    </submittedName>
</protein>
<sequence length="178" mass="19960">MYSNCQKSKSKFINFLYFLNTIIENFKKVRKMKSIKSPKIKDIITLPSTAVLNPILEDNVLTCMHGGKVELKAKKAKKMTDQGIGIVLRREIEGASIKGCSNPPILGGPCQKVLMLFPYTYSKHKINDDFIILQLGLIGTSDKGFPILAIPKPNKIKFSPIKTKASKLAKITYEQMKI</sequence>
<dbReference type="AlphaFoldDB" id="A0A4Q9JT27"/>
<evidence type="ECO:0000313" key="1">
    <source>
        <dbReference type="EMBL" id="TBR79663.1"/>
    </source>
</evidence>
<comment type="caution">
    <text evidence="1">The sequence shown here is derived from an EMBL/GenBank/DDBJ whole genome shotgun (WGS) entry which is preliminary data.</text>
</comment>
<evidence type="ECO:0000313" key="2">
    <source>
        <dbReference type="Proteomes" id="UP000292583"/>
    </source>
</evidence>
<accession>A0A4Q9JT27</accession>
<gene>
    <name evidence="1" type="ORF">DU473_06850</name>
</gene>
<name>A0A4Q9JT27_9BACT</name>
<keyword evidence="2" id="KW-1185">Reference proteome</keyword>
<dbReference type="Proteomes" id="UP000292583">
    <property type="component" value="Unassembled WGS sequence"/>
</dbReference>